<dbReference type="PROSITE" id="PS50851">
    <property type="entry name" value="CHEW"/>
    <property type="match status" value="1"/>
</dbReference>
<name>L9W828_9EURY</name>
<evidence type="ECO:0000259" key="1">
    <source>
        <dbReference type="PROSITE" id="PS50851"/>
    </source>
</evidence>
<reference evidence="2 3" key="1">
    <citation type="journal article" date="2014" name="PLoS Genet.">
        <title>Phylogenetically driven sequencing of extremely halophilic archaea reveals strategies for static and dynamic osmo-response.</title>
        <authorList>
            <person name="Becker E.A."/>
            <person name="Seitzer P.M."/>
            <person name="Tritt A."/>
            <person name="Larsen D."/>
            <person name="Krusor M."/>
            <person name="Yao A.I."/>
            <person name="Wu D."/>
            <person name="Madern D."/>
            <person name="Eisen J.A."/>
            <person name="Darling A.E."/>
            <person name="Facciotti M.T."/>
        </authorList>
    </citation>
    <scope>NUCLEOTIDE SEQUENCE [LARGE SCALE GENOMIC DNA]</scope>
    <source>
        <strain evidence="2 3">JCM 14089</strain>
    </source>
</reference>
<dbReference type="GO" id="GO:0006935">
    <property type="term" value="P:chemotaxis"/>
    <property type="evidence" value="ECO:0007669"/>
    <property type="project" value="InterPro"/>
</dbReference>
<dbReference type="InterPro" id="IPR036061">
    <property type="entry name" value="CheW-like_dom_sf"/>
</dbReference>
<sequence>MVSASNHDDSDDGDGPITVLTFDLEAERYCVRAAAVASVLGVADEQSIGSATDPWNAGTVTLAGERVRVIDLPRAFTAVSRTTARIADPKLLVFTATDADDAHYGWLVDDVDATRTVRQDRLEPTRTSTRLAHVKGRLEIDGDDVIWLDERTIHD</sequence>
<dbReference type="InterPro" id="IPR002545">
    <property type="entry name" value="CheW-lke_dom"/>
</dbReference>
<accession>L9W828</accession>
<dbReference type="Gene3D" id="2.30.30.40">
    <property type="entry name" value="SH3 Domains"/>
    <property type="match status" value="1"/>
</dbReference>
<dbReference type="PATRIC" id="fig|1230460.4.peg.2283"/>
<evidence type="ECO:0000313" key="3">
    <source>
        <dbReference type="Proteomes" id="UP000011661"/>
    </source>
</evidence>
<dbReference type="AlphaFoldDB" id="L9W828"/>
<dbReference type="SUPFAM" id="SSF50341">
    <property type="entry name" value="CheW-like"/>
    <property type="match status" value="1"/>
</dbReference>
<evidence type="ECO:0000313" key="2">
    <source>
        <dbReference type="EMBL" id="ELY44473.1"/>
    </source>
</evidence>
<gene>
    <name evidence="2" type="ORF">C495_11239</name>
</gene>
<dbReference type="Pfam" id="PF01584">
    <property type="entry name" value="CheW"/>
    <property type="match status" value="1"/>
</dbReference>
<protein>
    <submittedName>
        <fullName evidence="2">Chemotaxis protein CheW</fullName>
    </submittedName>
</protein>
<dbReference type="OrthoDB" id="115049at2157"/>
<dbReference type="GO" id="GO:0007165">
    <property type="term" value="P:signal transduction"/>
    <property type="evidence" value="ECO:0007669"/>
    <property type="project" value="InterPro"/>
</dbReference>
<proteinExistence type="predicted"/>
<dbReference type="SMART" id="SM00260">
    <property type="entry name" value="CheW"/>
    <property type="match status" value="1"/>
</dbReference>
<dbReference type="EMBL" id="AOHX01000039">
    <property type="protein sequence ID" value="ELY44473.1"/>
    <property type="molecule type" value="Genomic_DNA"/>
</dbReference>
<dbReference type="Proteomes" id="UP000011661">
    <property type="component" value="Unassembled WGS sequence"/>
</dbReference>
<keyword evidence="3" id="KW-1185">Reference proteome</keyword>
<dbReference type="eggNOG" id="arCOG02395">
    <property type="taxonomic scope" value="Archaea"/>
</dbReference>
<comment type="caution">
    <text evidence="2">The sequence shown here is derived from an EMBL/GenBank/DDBJ whole genome shotgun (WGS) entry which is preliminary data.</text>
</comment>
<feature type="domain" description="CheW-like" evidence="1">
    <location>
        <begin position="16"/>
        <end position="155"/>
    </location>
</feature>
<dbReference type="RefSeq" id="WP_008162929.1">
    <property type="nucleotide sequence ID" value="NZ_AOHX01000039.1"/>
</dbReference>
<dbReference type="STRING" id="1230460.C495_11239"/>
<organism evidence="2 3">
    <name type="scientific">Natronorubrum sulfidifaciens JCM 14089</name>
    <dbReference type="NCBI Taxonomy" id="1230460"/>
    <lineage>
        <taxon>Archaea</taxon>
        <taxon>Methanobacteriati</taxon>
        <taxon>Methanobacteriota</taxon>
        <taxon>Stenosarchaea group</taxon>
        <taxon>Halobacteria</taxon>
        <taxon>Halobacteriales</taxon>
        <taxon>Natrialbaceae</taxon>
        <taxon>Natronorubrum</taxon>
    </lineage>
</organism>
<dbReference type="Gene3D" id="2.40.50.180">
    <property type="entry name" value="CheA-289, Domain 4"/>
    <property type="match status" value="1"/>
</dbReference>